<accession>A0A3Q9QT60</accession>
<dbReference type="STRING" id="1193713.GCA_001636315_03661"/>
<keyword evidence="3 5" id="KW-1133">Transmembrane helix</keyword>
<feature type="transmembrane region" description="Helical" evidence="5">
    <location>
        <begin position="96"/>
        <end position="119"/>
    </location>
</feature>
<gene>
    <name evidence="6" type="ORF">CHR53_05660</name>
</gene>
<dbReference type="AlphaFoldDB" id="A0A3Q9QT60"/>
<feature type="transmembrane region" description="Helical" evidence="5">
    <location>
        <begin position="225"/>
        <end position="245"/>
    </location>
</feature>
<sequence>MLQKLNKQLEKIMPLITPVSVITGVLLSTYIKDFSFLIPWIFAFMTFAGSLSSNFQSLRDVMTHPFPIFIAMMILHFLMPLWAWGVGHVVFPNDAFTITGLILAMVIPTGITSFIWVSIYKGNIPMVLSVILIDTLLSPLIVPYSLSLIMGQKIEMDYFDIMKGLMGMVVVPSIIGMMLNQLTKGKINQHLGSRLAPFSKIGIGITVMLNGSVVAPYLKNIDWKLAGITLVVFFIALTGYLFSFFIGRLLVKDRDTVITLTFSGGMRNISAGAVISVTYFPPAVAVPVVIGMLFQQVLASLSGHFIARYYDKRVEKQDTVAI</sequence>
<dbReference type="Proteomes" id="UP000282892">
    <property type="component" value="Chromosome"/>
</dbReference>
<dbReference type="RefSeq" id="WP_127485598.1">
    <property type="nucleotide sequence ID" value="NZ_CP022572.1"/>
</dbReference>
<proteinExistence type="predicted"/>
<dbReference type="EMBL" id="CP022572">
    <property type="protein sequence ID" value="AZU60795.1"/>
    <property type="molecule type" value="Genomic_DNA"/>
</dbReference>
<dbReference type="PANTHER" id="PTHR10361">
    <property type="entry name" value="SODIUM-BILE ACID COTRANSPORTER"/>
    <property type="match status" value="1"/>
</dbReference>
<dbReference type="PANTHER" id="PTHR10361:SF28">
    <property type="entry name" value="P3 PROTEIN-RELATED"/>
    <property type="match status" value="1"/>
</dbReference>
<name>A0A3Q9QT60_9BACI</name>
<dbReference type="GO" id="GO:0016020">
    <property type="term" value="C:membrane"/>
    <property type="evidence" value="ECO:0007669"/>
    <property type="project" value="UniProtKB-SubCell"/>
</dbReference>
<evidence type="ECO:0000313" key="6">
    <source>
        <dbReference type="EMBL" id="AZU60795.1"/>
    </source>
</evidence>
<dbReference type="Gene3D" id="1.20.1530.20">
    <property type="match status" value="1"/>
</dbReference>
<keyword evidence="4 5" id="KW-0472">Membrane</keyword>
<evidence type="ECO:0008006" key="8">
    <source>
        <dbReference type="Google" id="ProtNLM"/>
    </source>
</evidence>
<evidence type="ECO:0000256" key="1">
    <source>
        <dbReference type="ARBA" id="ARBA00004141"/>
    </source>
</evidence>
<protein>
    <recommendedName>
        <fullName evidence="8">Bile acid:sodium symporter family protein</fullName>
    </recommendedName>
</protein>
<reference evidence="6 7" key="1">
    <citation type="submission" date="2017-07" db="EMBL/GenBank/DDBJ databases">
        <title>The complete genome sequence of Bacillus mesonae strain H20-5, an efficient strain improving plant abiotic stress resistance.</title>
        <authorList>
            <person name="Kim S.Y."/>
            <person name="Song H."/>
            <person name="Sang M.K."/>
            <person name="Weon H.-Y."/>
            <person name="Song J."/>
        </authorList>
    </citation>
    <scope>NUCLEOTIDE SEQUENCE [LARGE SCALE GENOMIC DNA]</scope>
    <source>
        <strain evidence="6 7">H20-5</strain>
    </source>
</reference>
<dbReference type="KEGG" id="nmk:CHR53_05660"/>
<dbReference type="InterPro" id="IPR002657">
    <property type="entry name" value="BilAc:Na_symport/Acr3"/>
</dbReference>
<keyword evidence="2 5" id="KW-0812">Transmembrane</keyword>
<feature type="transmembrane region" description="Helical" evidence="5">
    <location>
        <begin position="126"/>
        <end position="149"/>
    </location>
</feature>
<evidence type="ECO:0000256" key="4">
    <source>
        <dbReference type="ARBA" id="ARBA00023136"/>
    </source>
</evidence>
<feature type="transmembrane region" description="Helical" evidence="5">
    <location>
        <begin position="12"/>
        <end position="31"/>
    </location>
</feature>
<organism evidence="6 7">
    <name type="scientific">Neobacillus mesonae</name>
    <dbReference type="NCBI Taxonomy" id="1193713"/>
    <lineage>
        <taxon>Bacteria</taxon>
        <taxon>Bacillati</taxon>
        <taxon>Bacillota</taxon>
        <taxon>Bacilli</taxon>
        <taxon>Bacillales</taxon>
        <taxon>Bacillaceae</taxon>
        <taxon>Neobacillus</taxon>
    </lineage>
</organism>
<evidence type="ECO:0000256" key="2">
    <source>
        <dbReference type="ARBA" id="ARBA00022692"/>
    </source>
</evidence>
<comment type="subcellular location">
    <subcellularLocation>
        <location evidence="1">Membrane</location>
        <topology evidence="1">Multi-pass membrane protein</topology>
    </subcellularLocation>
</comment>
<evidence type="ECO:0000313" key="7">
    <source>
        <dbReference type="Proteomes" id="UP000282892"/>
    </source>
</evidence>
<dbReference type="Pfam" id="PF01758">
    <property type="entry name" value="SBF"/>
    <property type="match status" value="1"/>
</dbReference>
<feature type="transmembrane region" description="Helical" evidence="5">
    <location>
        <begin position="161"/>
        <end position="180"/>
    </location>
</feature>
<keyword evidence="7" id="KW-1185">Reference proteome</keyword>
<dbReference type="OrthoDB" id="1551454at2"/>
<feature type="transmembrane region" description="Helical" evidence="5">
    <location>
        <begin position="201"/>
        <end position="219"/>
    </location>
</feature>
<dbReference type="InterPro" id="IPR038770">
    <property type="entry name" value="Na+/solute_symporter_sf"/>
</dbReference>
<dbReference type="InterPro" id="IPR004710">
    <property type="entry name" value="Bilac:Na_transpt"/>
</dbReference>
<evidence type="ECO:0000256" key="5">
    <source>
        <dbReference type="SAM" id="Phobius"/>
    </source>
</evidence>
<feature type="transmembrane region" description="Helical" evidence="5">
    <location>
        <begin position="66"/>
        <end position="84"/>
    </location>
</feature>
<feature type="transmembrane region" description="Helical" evidence="5">
    <location>
        <begin position="37"/>
        <end position="54"/>
    </location>
</feature>
<evidence type="ECO:0000256" key="3">
    <source>
        <dbReference type="ARBA" id="ARBA00022989"/>
    </source>
</evidence>